<keyword evidence="5 9" id="KW-1133">Transmembrane helix</keyword>
<comment type="similarity">
    <text evidence="2 7">Belongs to the complex I subunit 1 family.</text>
</comment>
<evidence type="ECO:0000313" key="10">
    <source>
        <dbReference type="EMBL" id="XCN99731.1"/>
    </source>
</evidence>
<dbReference type="InterPro" id="IPR018086">
    <property type="entry name" value="NADH_UbQ_OxRdtase_su1_CS"/>
</dbReference>
<name>A0AAU8MI87_9BILA</name>
<evidence type="ECO:0000256" key="2">
    <source>
        <dbReference type="ARBA" id="ARBA00010535"/>
    </source>
</evidence>
<accession>A0AAU8MI87</accession>
<dbReference type="GO" id="GO:0009060">
    <property type="term" value="P:aerobic respiration"/>
    <property type="evidence" value="ECO:0007669"/>
    <property type="project" value="TreeGrafter"/>
</dbReference>
<dbReference type="PANTHER" id="PTHR11432:SF3">
    <property type="entry name" value="NADH-UBIQUINONE OXIDOREDUCTASE CHAIN 1"/>
    <property type="match status" value="1"/>
</dbReference>
<protein>
    <recommendedName>
        <fullName evidence="3 8">NADH-ubiquinone oxidoreductase chain 1</fullName>
        <ecNumber evidence="8">7.1.1.2</ecNumber>
    </recommendedName>
</protein>
<comment type="subcellular location">
    <subcellularLocation>
        <location evidence="1">Membrane</location>
        <topology evidence="1">Multi-pass membrane protein</topology>
    </subcellularLocation>
    <subcellularLocation>
        <location evidence="7">Mitochondrion inner membrane</location>
        <topology evidence="7">Multi-pass membrane protein</topology>
    </subcellularLocation>
</comment>
<dbReference type="EC" id="7.1.1.2" evidence="8"/>
<organism evidence="10">
    <name type="scientific">Litigonotus ghinii</name>
    <dbReference type="NCBI Taxonomy" id="3104745"/>
    <lineage>
        <taxon>Eukaryota</taxon>
        <taxon>Metazoa</taxon>
        <taxon>Spiralia</taxon>
        <taxon>Lophotrochozoa</taxon>
        <taxon>Gastrotricha</taxon>
        <taxon>Chaetonotida</taxon>
        <taxon>Paucitubulatina</taxon>
        <taxon>Chaetonotidae</taxon>
        <taxon>Litigonotus</taxon>
    </lineage>
</organism>
<evidence type="ECO:0000256" key="7">
    <source>
        <dbReference type="RuleBase" id="RU000471"/>
    </source>
</evidence>
<comment type="catalytic activity">
    <reaction evidence="8">
        <text>a ubiquinone + NADH + 5 H(+)(in) = a ubiquinol + NAD(+) + 4 H(+)(out)</text>
        <dbReference type="Rhea" id="RHEA:29091"/>
        <dbReference type="Rhea" id="RHEA-COMP:9565"/>
        <dbReference type="Rhea" id="RHEA-COMP:9566"/>
        <dbReference type="ChEBI" id="CHEBI:15378"/>
        <dbReference type="ChEBI" id="CHEBI:16389"/>
        <dbReference type="ChEBI" id="CHEBI:17976"/>
        <dbReference type="ChEBI" id="CHEBI:57540"/>
        <dbReference type="ChEBI" id="CHEBI:57945"/>
        <dbReference type="EC" id="7.1.1.2"/>
    </reaction>
</comment>
<feature type="transmembrane region" description="Helical" evidence="9">
    <location>
        <begin position="67"/>
        <end position="87"/>
    </location>
</feature>
<dbReference type="GO" id="GO:0008137">
    <property type="term" value="F:NADH dehydrogenase (ubiquinone) activity"/>
    <property type="evidence" value="ECO:0007669"/>
    <property type="project" value="UniProtKB-EC"/>
</dbReference>
<gene>
    <name evidence="10" type="primary">nad1</name>
</gene>
<evidence type="ECO:0000256" key="5">
    <source>
        <dbReference type="ARBA" id="ARBA00022989"/>
    </source>
</evidence>
<dbReference type="InterPro" id="IPR001694">
    <property type="entry name" value="NADH_UbQ_OxRdtase_su1/FPO"/>
</dbReference>
<feature type="transmembrane region" description="Helical" evidence="9">
    <location>
        <begin position="99"/>
        <end position="122"/>
    </location>
</feature>
<evidence type="ECO:0000256" key="8">
    <source>
        <dbReference type="RuleBase" id="RU000473"/>
    </source>
</evidence>
<proteinExistence type="inferred from homology"/>
<dbReference type="Pfam" id="PF00146">
    <property type="entry name" value="NADHdh"/>
    <property type="match status" value="1"/>
</dbReference>
<dbReference type="GO" id="GO:0005743">
    <property type="term" value="C:mitochondrial inner membrane"/>
    <property type="evidence" value="ECO:0007669"/>
    <property type="project" value="UniProtKB-SubCell"/>
</dbReference>
<evidence type="ECO:0000256" key="6">
    <source>
        <dbReference type="ARBA" id="ARBA00023136"/>
    </source>
</evidence>
<evidence type="ECO:0000256" key="3">
    <source>
        <dbReference type="ARBA" id="ARBA00021009"/>
    </source>
</evidence>
<dbReference type="PANTHER" id="PTHR11432">
    <property type="entry name" value="NADH DEHYDROGENASE SUBUNIT 1"/>
    <property type="match status" value="1"/>
</dbReference>
<feature type="transmembrane region" description="Helical" evidence="9">
    <location>
        <begin position="167"/>
        <end position="186"/>
    </location>
</feature>
<keyword evidence="8 10" id="KW-0496">Mitochondrion</keyword>
<reference evidence="10" key="1">
    <citation type="journal article" date="2024" name="Invertebr. Syst.">
        <title>Molecular phylogenetic position and description of a new genus and species of freshwater Chaetonotidae (Gastrotricha: Chaetonotida: Paucitubulatina), and the annotation of its mitochondrial genome.</title>
        <authorList>
            <person name="Gammuto L."/>
            <person name="Serra V."/>
            <person name="Petroni G."/>
            <person name="Todaro M.A."/>
        </authorList>
    </citation>
    <scope>NUCLEOTIDE SEQUENCE</scope>
    <source>
        <strain evidence="10">HET1</strain>
    </source>
</reference>
<feature type="transmembrane region" description="Helical" evidence="9">
    <location>
        <begin position="254"/>
        <end position="273"/>
    </location>
</feature>
<keyword evidence="6 9" id="KW-0472">Membrane</keyword>
<dbReference type="GO" id="GO:0003954">
    <property type="term" value="F:NADH dehydrogenase activity"/>
    <property type="evidence" value="ECO:0007669"/>
    <property type="project" value="TreeGrafter"/>
</dbReference>
<feature type="transmembrane region" description="Helical" evidence="9">
    <location>
        <begin position="134"/>
        <end position="155"/>
    </location>
</feature>
<sequence length="305" mass="33809">MALGVTVLVVGACISVAFYTLLERKLLSYGQTRKGPTKVGVAGLLQPFADVVKLLTKEMNQQTGVNMFFFTFSPFVGLFLAMLLWGLYPASTNPAGFMLDLLFFFCVSSFTVYWVLLCGWSSNSKYSFYGGMRAAAQAISYEASFFVLFITSGFLSGSLSLQSHSETLMWCWPAIILFPVFLMWFISTVAECNRAPFDFVEGESELVSGYNVEYGGGLFCILFLFEYSNILFLASFTSAGFLASGWFLGMNVDLSMVCKLVFLSAIVILLRGAYPRLRYDKLMMLAWKCFLPAALGILAGVLCFL</sequence>
<keyword evidence="7" id="KW-0520">NAD</keyword>
<evidence type="ECO:0000256" key="9">
    <source>
        <dbReference type="SAM" id="Phobius"/>
    </source>
</evidence>
<keyword evidence="8" id="KW-0830">Ubiquinone</keyword>
<feature type="transmembrane region" description="Helical" evidence="9">
    <location>
        <begin position="285"/>
        <end position="304"/>
    </location>
</feature>
<keyword evidence="4 7" id="KW-0812">Transmembrane</keyword>
<dbReference type="AlphaFoldDB" id="A0AAU8MI87"/>
<geneLocation type="mitochondrion" evidence="10"/>
<dbReference type="PROSITE" id="PS00668">
    <property type="entry name" value="COMPLEX1_ND1_2"/>
    <property type="match status" value="1"/>
</dbReference>
<evidence type="ECO:0000256" key="1">
    <source>
        <dbReference type="ARBA" id="ARBA00004141"/>
    </source>
</evidence>
<dbReference type="EMBL" id="PP105008">
    <property type="protein sequence ID" value="XCN99731.1"/>
    <property type="molecule type" value="Genomic_DNA"/>
</dbReference>
<evidence type="ECO:0000256" key="4">
    <source>
        <dbReference type="ARBA" id="ARBA00022692"/>
    </source>
</evidence>